<evidence type="ECO:0008006" key="4">
    <source>
        <dbReference type="Google" id="ProtNLM"/>
    </source>
</evidence>
<evidence type="ECO:0000313" key="2">
    <source>
        <dbReference type="EMBL" id="WNG42673.1"/>
    </source>
</evidence>
<keyword evidence="1" id="KW-1133">Transmembrane helix</keyword>
<proteinExistence type="predicted"/>
<evidence type="ECO:0000256" key="1">
    <source>
        <dbReference type="SAM" id="Phobius"/>
    </source>
</evidence>
<reference evidence="2 3" key="1">
    <citation type="submission" date="2019-08" db="EMBL/GenBank/DDBJ databases">
        <title>Archangium and Cystobacter genomes.</title>
        <authorList>
            <person name="Chen I.-C.K."/>
            <person name="Wielgoss S."/>
        </authorList>
    </citation>
    <scope>NUCLEOTIDE SEQUENCE [LARGE SCALE GENOMIC DNA]</scope>
    <source>
        <strain evidence="2 3">Cbm 6</strain>
    </source>
</reference>
<protein>
    <recommendedName>
        <fullName evidence="4">Zinc-finger domain-containing protein</fullName>
    </recommendedName>
</protein>
<sequence>MNPETGHPSYLELDRAVLGLDSPGLREHLACCERCRAHVERARLAPPMPTWVRELRAPPPARPWWAPQPWLLVPAFAVAAAFVGLLLVFPNTPPPTENPYIGVKGAPVITVYIKHGEQVEPWDGRSPILPGDRLRLHVSAAGYRHILVGTRAEDSRWVPLYDAPLESTDLLLPTSWRVDASGGEREELLIIFSQAAVAEEELDELAAREPQDDALWTTRLVLPKEAVP</sequence>
<name>A0ABY9WHB5_9BACT</name>
<dbReference type="RefSeq" id="WP_395812625.1">
    <property type="nucleotide sequence ID" value="NZ_CP043494.1"/>
</dbReference>
<accession>A0ABY9WHB5</accession>
<feature type="transmembrane region" description="Helical" evidence="1">
    <location>
        <begin position="70"/>
        <end position="89"/>
    </location>
</feature>
<keyword evidence="1" id="KW-0472">Membrane</keyword>
<evidence type="ECO:0000313" key="3">
    <source>
        <dbReference type="Proteomes" id="UP001611383"/>
    </source>
</evidence>
<dbReference type="Proteomes" id="UP001611383">
    <property type="component" value="Chromosome"/>
</dbReference>
<organism evidence="2 3">
    <name type="scientific">Archangium minus</name>
    <dbReference type="NCBI Taxonomy" id="83450"/>
    <lineage>
        <taxon>Bacteria</taxon>
        <taxon>Pseudomonadati</taxon>
        <taxon>Myxococcota</taxon>
        <taxon>Myxococcia</taxon>
        <taxon>Myxococcales</taxon>
        <taxon>Cystobacterineae</taxon>
        <taxon>Archangiaceae</taxon>
        <taxon>Archangium</taxon>
    </lineage>
</organism>
<keyword evidence="3" id="KW-1185">Reference proteome</keyword>
<keyword evidence="1" id="KW-0812">Transmembrane</keyword>
<dbReference type="EMBL" id="CP043494">
    <property type="protein sequence ID" value="WNG42673.1"/>
    <property type="molecule type" value="Genomic_DNA"/>
</dbReference>
<gene>
    <name evidence="2" type="ORF">F0U60_00135</name>
</gene>